<protein>
    <recommendedName>
        <fullName evidence="3">HD domain-containing protein</fullName>
    </recommendedName>
</protein>
<proteinExistence type="predicted"/>
<accession>A0A6A4HHA7</accession>
<sequence>YSQEDYIGEPISQIEHCLQAANCAREAGEIVPQCYSVLAALLHDGGQMCTILKWVRRCFYLLESLGRHGHDLIGGTYLASLGFPPQVCELVRDHIVANRYLTAVK</sequence>
<evidence type="ECO:0000313" key="1">
    <source>
        <dbReference type="EMBL" id="KAE9396265.1"/>
    </source>
</evidence>
<evidence type="ECO:0000313" key="2">
    <source>
        <dbReference type="Proteomes" id="UP000799118"/>
    </source>
</evidence>
<dbReference type="EMBL" id="ML769516">
    <property type="protein sequence ID" value="KAE9396265.1"/>
    <property type="molecule type" value="Genomic_DNA"/>
</dbReference>
<name>A0A6A4HHA7_9AGAR</name>
<dbReference type="Gene3D" id="1.10.3210.10">
    <property type="entry name" value="Hypothetical protein af1432"/>
    <property type="match status" value="1"/>
</dbReference>
<dbReference type="PANTHER" id="PTHR40202">
    <property type="match status" value="1"/>
</dbReference>
<dbReference type="InterPro" id="IPR052567">
    <property type="entry name" value="OP_Dioxygenase"/>
</dbReference>
<organism evidence="1 2">
    <name type="scientific">Gymnopus androsaceus JB14</name>
    <dbReference type="NCBI Taxonomy" id="1447944"/>
    <lineage>
        <taxon>Eukaryota</taxon>
        <taxon>Fungi</taxon>
        <taxon>Dikarya</taxon>
        <taxon>Basidiomycota</taxon>
        <taxon>Agaricomycotina</taxon>
        <taxon>Agaricomycetes</taxon>
        <taxon>Agaricomycetidae</taxon>
        <taxon>Agaricales</taxon>
        <taxon>Marasmiineae</taxon>
        <taxon>Omphalotaceae</taxon>
        <taxon>Gymnopus</taxon>
    </lineage>
</organism>
<dbReference type="Proteomes" id="UP000799118">
    <property type="component" value="Unassembled WGS sequence"/>
</dbReference>
<evidence type="ECO:0008006" key="3">
    <source>
        <dbReference type="Google" id="ProtNLM"/>
    </source>
</evidence>
<reference evidence="1" key="1">
    <citation type="journal article" date="2019" name="Environ. Microbiol.">
        <title>Fungal ecological strategies reflected in gene transcription - a case study of two litter decomposers.</title>
        <authorList>
            <person name="Barbi F."/>
            <person name="Kohler A."/>
            <person name="Barry K."/>
            <person name="Baskaran P."/>
            <person name="Daum C."/>
            <person name="Fauchery L."/>
            <person name="Ihrmark K."/>
            <person name="Kuo A."/>
            <person name="LaButti K."/>
            <person name="Lipzen A."/>
            <person name="Morin E."/>
            <person name="Grigoriev I.V."/>
            <person name="Henrissat B."/>
            <person name="Lindahl B."/>
            <person name="Martin F."/>
        </authorList>
    </citation>
    <scope>NUCLEOTIDE SEQUENCE</scope>
    <source>
        <strain evidence="1">JB14</strain>
    </source>
</reference>
<keyword evidence="2" id="KW-1185">Reference proteome</keyword>
<dbReference type="PANTHER" id="PTHR40202:SF1">
    <property type="entry name" value="HD DOMAIN-CONTAINING PROTEIN"/>
    <property type="match status" value="1"/>
</dbReference>
<dbReference type="AlphaFoldDB" id="A0A6A4HHA7"/>
<gene>
    <name evidence="1" type="ORF">BT96DRAFT_824959</name>
</gene>
<dbReference type="SUPFAM" id="SSF109604">
    <property type="entry name" value="HD-domain/PDEase-like"/>
    <property type="match status" value="1"/>
</dbReference>
<dbReference type="OrthoDB" id="445007at2759"/>
<feature type="non-terminal residue" evidence="1">
    <location>
        <position position="1"/>
    </location>
</feature>